<keyword evidence="3" id="KW-1185">Reference proteome</keyword>
<reference evidence="3" key="1">
    <citation type="journal article" date="2019" name="Int. J. Syst. Evol. Microbiol.">
        <title>The Global Catalogue of Microorganisms (GCM) 10K type strain sequencing project: providing services to taxonomists for standard genome sequencing and annotation.</title>
        <authorList>
            <consortium name="The Broad Institute Genomics Platform"/>
            <consortium name="The Broad Institute Genome Sequencing Center for Infectious Disease"/>
            <person name="Wu L."/>
            <person name="Ma J."/>
        </authorList>
    </citation>
    <scope>NUCLEOTIDE SEQUENCE [LARGE SCALE GENOMIC DNA]</scope>
    <source>
        <strain evidence="3">JCM 4816</strain>
    </source>
</reference>
<dbReference type="PROSITE" id="PS51257">
    <property type="entry name" value="PROKAR_LIPOPROTEIN"/>
    <property type="match status" value="1"/>
</dbReference>
<dbReference type="EMBL" id="JBHSQJ010000013">
    <property type="protein sequence ID" value="MFC5906514.1"/>
    <property type="molecule type" value="Genomic_DNA"/>
</dbReference>
<feature type="chain" id="PRO_5046832342" description="LppX_LprAFG lipoprotein" evidence="1">
    <location>
        <begin position="22"/>
        <end position="288"/>
    </location>
</feature>
<name>A0ABW1FYI5_9ACTN</name>
<dbReference type="InterPro" id="IPR029046">
    <property type="entry name" value="LolA/LolB/LppX"/>
</dbReference>
<dbReference type="Gene3D" id="2.50.20.20">
    <property type="match status" value="1"/>
</dbReference>
<dbReference type="Proteomes" id="UP001596174">
    <property type="component" value="Unassembled WGS sequence"/>
</dbReference>
<accession>A0ABW1FYI5</accession>
<keyword evidence="1" id="KW-0732">Signal</keyword>
<dbReference type="RefSeq" id="WP_380579998.1">
    <property type="nucleotide sequence ID" value="NZ_JBHSQJ010000013.1"/>
</dbReference>
<gene>
    <name evidence="2" type="ORF">ACFP3V_04675</name>
</gene>
<proteinExistence type="predicted"/>
<feature type="signal peptide" evidence="1">
    <location>
        <begin position="1"/>
        <end position="21"/>
    </location>
</feature>
<sequence length="288" mass="29908">MRTVKTYCTAAVAGVGLLGLAACGGTAGTGTTAAKGVDKAVQSVAEAMALTTKSTQQYRSVKISLDEKIQVQGNNVNVTGDGAMSWKPLAMDMTMHSSQLAAQLGSSDIRTLMTGTTMYMGFTGAAPKGMDGKHWMKLDFSSMGAAGRAMAQQLNKASGQDPASQVKLATSSNDLKRVGTETVNGVTATHYAGTVNLAKAAAKQGLDADLKSVLDQDAKLGIDTMNVDLWVDGQNRPVKIHQSTPATAKVVMDVTIDYSDYSNTPVTVTPPAPSDTVDLAKQLSGLKG</sequence>
<dbReference type="SUPFAM" id="SSF89392">
    <property type="entry name" value="Prokaryotic lipoproteins and lipoprotein localization factors"/>
    <property type="match status" value="1"/>
</dbReference>
<evidence type="ECO:0000313" key="3">
    <source>
        <dbReference type="Proteomes" id="UP001596174"/>
    </source>
</evidence>
<comment type="caution">
    <text evidence="2">The sequence shown here is derived from an EMBL/GenBank/DDBJ whole genome shotgun (WGS) entry which is preliminary data.</text>
</comment>
<evidence type="ECO:0000313" key="2">
    <source>
        <dbReference type="EMBL" id="MFC5906514.1"/>
    </source>
</evidence>
<protein>
    <recommendedName>
        <fullName evidence="4">LppX_LprAFG lipoprotein</fullName>
    </recommendedName>
</protein>
<organism evidence="2 3">
    <name type="scientific">Streptacidiphilus monticola</name>
    <dbReference type="NCBI Taxonomy" id="2161674"/>
    <lineage>
        <taxon>Bacteria</taxon>
        <taxon>Bacillati</taxon>
        <taxon>Actinomycetota</taxon>
        <taxon>Actinomycetes</taxon>
        <taxon>Kitasatosporales</taxon>
        <taxon>Streptomycetaceae</taxon>
        <taxon>Streptacidiphilus</taxon>
    </lineage>
</organism>
<evidence type="ECO:0008006" key="4">
    <source>
        <dbReference type="Google" id="ProtNLM"/>
    </source>
</evidence>
<evidence type="ECO:0000256" key="1">
    <source>
        <dbReference type="SAM" id="SignalP"/>
    </source>
</evidence>